<sequence length="143" mass="16123">MLVDFYSNYELTLVGFSKGCVVLNSILYSIAALPSHPLVGRILDMVWLDGGHGGKRDTWVTDRSVLETFSKQGINPIIFVSPYQVSDSRRPWIGQEESSFHQHLQELGTPVRRTLLHQQLPPSLKSHFLLLKSAVQTRFSTVS</sequence>
<dbReference type="GO" id="GO:0005739">
    <property type="term" value="C:mitochondrion"/>
    <property type="evidence" value="ECO:0007669"/>
    <property type="project" value="TreeGrafter"/>
</dbReference>
<dbReference type="InterPro" id="IPR018881">
    <property type="entry name" value="C2orf69_mit"/>
</dbReference>
<organism evidence="1">
    <name type="scientific">Cacopsylla melanoneura</name>
    <dbReference type="NCBI Taxonomy" id="428564"/>
    <lineage>
        <taxon>Eukaryota</taxon>
        <taxon>Metazoa</taxon>
        <taxon>Ecdysozoa</taxon>
        <taxon>Arthropoda</taxon>
        <taxon>Hexapoda</taxon>
        <taxon>Insecta</taxon>
        <taxon>Pterygota</taxon>
        <taxon>Neoptera</taxon>
        <taxon>Paraneoptera</taxon>
        <taxon>Hemiptera</taxon>
        <taxon>Sternorrhyncha</taxon>
        <taxon>Psylloidea</taxon>
        <taxon>Psyllidae</taxon>
        <taxon>Psyllinae</taxon>
        <taxon>Cacopsylla</taxon>
    </lineage>
</organism>
<accession>A0A8D9EBS2</accession>
<dbReference type="PANTHER" id="PTHR31296:SF1">
    <property type="entry name" value="MITOCHONDRIAL PROTEIN C2ORF69"/>
    <property type="match status" value="1"/>
</dbReference>
<proteinExistence type="predicted"/>
<protein>
    <submittedName>
        <fullName evidence="1">UPF0565 protein C2orf69 homolog</fullName>
    </submittedName>
</protein>
<dbReference type="PANTHER" id="PTHR31296">
    <property type="entry name" value="UPF0565 PROTEIN C2ORF69"/>
    <property type="match status" value="1"/>
</dbReference>
<name>A0A8D9EBS2_9HEMI</name>
<dbReference type="EMBL" id="HBUF01517179">
    <property type="protein sequence ID" value="CAG6748093.1"/>
    <property type="molecule type" value="Transcribed_RNA"/>
</dbReference>
<evidence type="ECO:0000313" key="1">
    <source>
        <dbReference type="EMBL" id="CAG6748093.1"/>
    </source>
</evidence>
<dbReference type="Pfam" id="PF10561">
    <property type="entry name" value="C2orf69"/>
    <property type="match status" value="1"/>
</dbReference>
<dbReference type="AlphaFoldDB" id="A0A8D9EBS2"/>
<reference evidence="1" key="1">
    <citation type="submission" date="2021-05" db="EMBL/GenBank/DDBJ databases">
        <authorList>
            <person name="Alioto T."/>
            <person name="Alioto T."/>
            <person name="Gomez Garrido J."/>
        </authorList>
    </citation>
    <scope>NUCLEOTIDE SEQUENCE</scope>
</reference>